<proteinExistence type="predicted"/>
<dbReference type="EMBL" id="JAUKUD010000006">
    <property type="protein sequence ID" value="KAK0740248.1"/>
    <property type="molecule type" value="Genomic_DNA"/>
</dbReference>
<comment type="caution">
    <text evidence="1">The sequence shown here is derived from an EMBL/GenBank/DDBJ whole genome shotgun (WGS) entry which is preliminary data.</text>
</comment>
<dbReference type="AlphaFoldDB" id="A0AA40JYS0"/>
<keyword evidence="2" id="KW-1185">Reference proteome</keyword>
<organism evidence="1 2">
    <name type="scientific">Schizothecium vesticola</name>
    <dbReference type="NCBI Taxonomy" id="314040"/>
    <lineage>
        <taxon>Eukaryota</taxon>
        <taxon>Fungi</taxon>
        <taxon>Dikarya</taxon>
        <taxon>Ascomycota</taxon>
        <taxon>Pezizomycotina</taxon>
        <taxon>Sordariomycetes</taxon>
        <taxon>Sordariomycetidae</taxon>
        <taxon>Sordariales</taxon>
        <taxon>Schizotheciaceae</taxon>
        <taxon>Schizothecium</taxon>
    </lineage>
</organism>
<gene>
    <name evidence="1" type="ORF">B0T18DRAFT_448929</name>
</gene>
<dbReference type="Proteomes" id="UP001172155">
    <property type="component" value="Unassembled WGS sequence"/>
</dbReference>
<sequence length="161" mass="18318">MAHYSAEMADMVDGMVGCLFNVRVKHAVQKKRKRCKTEEPSEPSPAETLQAMKKDYIDLVVKKQQKLLLRAQTKFTRLETSREEAGRMAIEYDIAFIQENSDDTEFSDGAEAIQQYICELHEGLDGDLDKAGSRLLDEIAEAKTALRTLEKLRDFVEESDI</sequence>
<evidence type="ECO:0000313" key="1">
    <source>
        <dbReference type="EMBL" id="KAK0740248.1"/>
    </source>
</evidence>
<accession>A0AA40JYS0</accession>
<protein>
    <submittedName>
        <fullName evidence="1">Uncharacterized protein</fullName>
    </submittedName>
</protein>
<evidence type="ECO:0000313" key="2">
    <source>
        <dbReference type="Proteomes" id="UP001172155"/>
    </source>
</evidence>
<name>A0AA40JYS0_9PEZI</name>
<reference evidence="1" key="1">
    <citation type="submission" date="2023-06" db="EMBL/GenBank/DDBJ databases">
        <title>Genome-scale phylogeny and comparative genomics of the fungal order Sordariales.</title>
        <authorList>
            <consortium name="Lawrence Berkeley National Laboratory"/>
            <person name="Hensen N."/>
            <person name="Bonometti L."/>
            <person name="Westerberg I."/>
            <person name="Brannstrom I.O."/>
            <person name="Guillou S."/>
            <person name="Cros-Aarteil S."/>
            <person name="Calhoun S."/>
            <person name="Haridas S."/>
            <person name="Kuo A."/>
            <person name="Mondo S."/>
            <person name="Pangilinan J."/>
            <person name="Riley R."/>
            <person name="LaButti K."/>
            <person name="Andreopoulos B."/>
            <person name="Lipzen A."/>
            <person name="Chen C."/>
            <person name="Yanf M."/>
            <person name="Daum C."/>
            <person name="Ng V."/>
            <person name="Clum A."/>
            <person name="Steindorff A."/>
            <person name="Ohm R."/>
            <person name="Martin F."/>
            <person name="Silar P."/>
            <person name="Natvig D."/>
            <person name="Lalanne C."/>
            <person name="Gautier V."/>
            <person name="Ament-velasquez S.L."/>
            <person name="Kruys A."/>
            <person name="Hutchinson M.I."/>
            <person name="Powell A.J."/>
            <person name="Barry K."/>
            <person name="Miller A.N."/>
            <person name="Grigoriev I.V."/>
            <person name="Debuchy R."/>
            <person name="Gladieux P."/>
            <person name="Thoren M.H."/>
            <person name="Johannesson H."/>
        </authorList>
    </citation>
    <scope>NUCLEOTIDE SEQUENCE</scope>
    <source>
        <strain evidence="1">SMH3187-1</strain>
    </source>
</reference>